<evidence type="ECO:0000259" key="1">
    <source>
        <dbReference type="Pfam" id="PF12728"/>
    </source>
</evidence>
<proteinExistence type="predicted"/>
<accession>A0ABS3LZV8</accession>
<dbReference type="InterPro" id="IPR009061">
    <property type="entry name" value="DNA-bd_dom_put_sf"/>
</dbReference>
<dbReference type="RefSeq" id="WP_207883161.1">
    <property type="nucleotide sequence ID" value="NZ_JAFVMF010000022.1"/>
</dbReference>
<dbReference type="InterPro" id="IPR041657">
    <property type="entry name" value="HTH_17"/>
</dbReference>
<keyword evidence="3" id="KW-1185">Reference proteome</keyword>
<dbReference type="InterPro" id="IPR010093">
    <property type="entry name" value="SinI_DNA-bd"/>
</dbReference>
<protein>
    <submittedName>
        <fullName evidence="2">Helix-turn-helix domain-containing protein</fullName>
    </submittedName>
</protein>
<dbReference type="Proteomes" id="UP000664771">
    <property type="component" value="Unassembled WGS sequence"/>
</dbReference>
<sequence>MRSTVKQPERILLRPGEAARMLGVTTATVRAWLDKGKIAGYNTKVGCHPRYDRISVQNYLEQTKGGDRK</sequence>
<organism evidence="2 3">
    <name type="scientific">Acetobacter sacchari</name>
    <dbReference type="NCBI Taxonomy" id="2661687"/>
    <lineage>
        <taxon>Bacteria</taxon>
        <taxon>Pseudomonadati</taxon>
        <taxon>Pseudomonadota</taxon>
        <taxon>Alphaproteobacteria</taxon>
        <taxon>Acetobacterales</taxon>
        <taxon>Acetobacteraceae</taxon>
        <taxon>Acetobacter</taxon>
    </lineage>
</organism>
<dbReference type="Gene3D" id="1.10.1660.10">
    <property type="match status" value="1"/>
</dbReference>
<name>A0ABS3LZV8_9PROT</name>
<reference evidence="2 3" key="1">
    <citation type="submission" date="2021-03" db="EMBL/GenBank/DDBJ databases">
        <title>The complete genome sequence of Acetobacter sacchari TBRC 11175.</title>
        <authorList>
            <person name="Charoenyingcharoen P."/>
            <person name="Yukphan P."/>
        </authorList>
    </citation>
    <scope>NUCLEOTIDE SEQUENCE [LARGE SCALE GENOMIC DNA]</scope>
    <source>
        <strain evidence="2 3">TBRC 11175</strain>
    </source>
</reference>
<dbReference type="SUPFAM" id="SSF46955">
    <property type="entry name" value="Putative DNA-binding domain"/>
    <property type="match status" value="1"/>
</dbReference>
<feature type="domain" description="Helix-turn-helix" evidence="1">
    <location>
        <begin position="12"/>
        <end position="62"/>
    </location>
</feature>
<gene>
    <name evidence="2" type="ORF">J2D73_16715</name>
</gene>
<dbReference type="NCBIfam" id="TIGR01764">
    <property type="entry name" value="excise"/>
    <property type="match status" value="1"/>
</dbReference>
<dbReference type="EMBL" id="JAFVMF010000022">
    <property type="protein sequence ID" value="MBO1361429.1"/>
    <property type="molecule type" value="Genomic_DNA"/>
</dbReference>
<evidence type="ECO:0000313" key="3">
    <source>
        <dbReference type="Proteomes" id="UP000664771"/>
    </source>
</evidence>
<dbReference type="Pfam" id="PF12728">
    <property type="entry name" value="HTH_17"/>
    <property type="match status" value="1"/>
</dbReference>
<evidence type="ECO:0000313" key="2">
    <source>
        <dbReference type="EMBL" id="MBO1361429.1"/>
    </source>
</evidence>
<comment type="caution">
    <text evidence="2">The sequence shown here is derived from an EMBL/GenBank/DDBJ whole genome shotgun (WGS) entry which is preliminary data.</text>
</comment>